<dbReference type="EMBL" id="JAEKJA010000005">
    <property type="protein sequence ID" value="MBJ3775546.1"/>
    <property type="molecule type" value="Genomic_DNA"/>
</dbReference>
<organism evidence="9 10">
    <name type="scientific">Acuticoccus mangrovi</name>
    <dbReference type="NCBI Taxonomy" id="2796142"/>
    <lineage>
        <taxon>Bacteria</taxon>
        <taxon>Pseudomonadati</taxon>
        <taxon>Pseudomonadota</taxon>
        <taxon>Alphaproteobacteria</taxon>
        <taxon>Hyphomicrobiales</taxon>
        <taxon>Amorphaceae</taxon>
        <taxon>Acuticoccus</taxon>
    </lineage>
</organism>
<keyword evidence="4 7" id="KW-0677">Repeat</keyword>
<dbReference type="Pfam" id="PF04613">
    <property type="entry name" value="LpxD"/>
    <property type="match status" value="1"/>
</dbReference>
<dbReference type="Gene3D" id="3.40.1390.10">
    <property type="entry name" value="MurE/MurF, N-terminal domain"/>
    <property type="match status" value="1"/>
</dbReference>
<dbReference type="HAMAP" id="MF_00523">
    <property type="entry name" value="LpxD"/>
    <property type="match status" value="1"/>
</dbReference>
<dbReference type="PANTHER" id="PTHR43378">
    <property type="entry name" value="UDP-3-O-ACYLGLUCOSAMINE N-ACYLTRANSFERASE"/>
    <property type="match status" value="1"/>
</dbReference>
<dbReference type="CDD" id="cd03352">
    <property type="entry name" value="LbH_LpxD"/>
    <property type="match status" value="1"/>
</dbReference>
<comment type="subunit">
    <text evidence="7">Homotrimer.</text>
</comment>
<dbReference type="InterPro" id="IPR020573">
    <property type="entry name" value="UDP_GlcNAc_AcTrfase_non-rep"/>
</dbReference>
<dbReference type="InterPro" id="IPR011004">
    <property type="entry name" value="Trimer_LpxA-like_sf"/>
</dbReference>
<evidence type="ECO:0000256" key="2">
    <source>
        <dbReference type="ARBA" id="ARBA00022556"/>
    </source>
</evidence>
<proteinExistence type="inferred from homology"/>
<dbReference type="AlphaFoldDB" id="A0A934IIC8"/>
<accession>A0A934IIC8</accession>
<feature type="domain" description="UDP-3-O-[3-hydroxymyristoyl] glucosamine N-acyltransferase non-repeat region" evidence="8">
    <location>
        <begin position="35"/>
        <end position="98"/>
    </location>
</feature>
<feature type="active site" description="Proton acceptor" evidence="7">
    <location>
        <position position="257"/>
    </location>
</feature>
<reference evidence="9" key="1">
    <citation type="submission" date="2020-12" db="EMBL/GenBank/DDBJ databases">
        <title>Bacterial taxonomy.</title>
        <authorList>
            <person name="Pan X."/>
        </authorList>
    </citation>
    <scope>NUCLEOTIDE SEQUENCE</scope>
    <source>
        <strain evidence="9">B2012</strain>
    </source>
</reference>
<comment type="function">
    <text evidence="7">Catalyzes the N-acylation of UDP-3-O-acylglucosamine using 3-hydroxyacyl-ACP as the acyl donor. Is involved in the biosynthesis of lipid A, a phosphorylated glycolipid that anchors the lipopolysaccharide to the outer membrane of the cell.</text>
</comment>
<evidence type="ECO:0000256" key="6">
    <source>
        <dbReference type="ARBA" id="ARBA00023315"/>
    </source>
</evidence>
<evidence type="ECO:0000259" key="8">
    <source>
        <dbReference type="Pfam" id="PF04613"/>
    </source>
</evidence>
<dbReference type="RefSeq" id="WP_198881431.1">
    <property type="nucleotide sequence ID" value="NZ_JAEKJA010000005.1"/>
</dbReference>
<dbReference type="GO" id="GO:0016410">
    <property type="term" value="F:N-acyltransferase activity"/>
    <property type="evidence" value="ECO:0007669"/>
    <property type="project" value="InterPro"/>
</dbReference>
<dbReference type="SUPFAM" id="SSF51161">
    <property type="entry name" value="Trimeric LpxA-like enzymes"/>
    <property type="match status" value="1"/>
</dbReference>
<evidence type="ECO:0000256" key="7">
    <source>
        <dbReference type="HAMAP-Rule" id="MF_00523"/>
    </source>
</evidence>
<gene>
    <name evidence="7 9" type="primary">lpxD</name>
    <name evidence="9" type="ORF">JCR33_07620</name>
</gene>
<name>A0A934IIC8_9HYPH</name>
<sequence length="350" mass="36041">MTSRFFPPAEPQTLGTVADAVGAKVDEAARERIMTDVMPLDTAGPEHVSFLRDAKHRAALATTKAGAVFCEARFAAEMPEGSIALVTPYPDNAFGLAAGLFHPSAMRPRPLTARAGGEIATTAIIEEPEGLEANVIVEAFAVIARGVEIGRGTVIGPNVVIGPGCTIGRNAVIGANSTIQCAHIGDRVIIHPGVRIGQDGFGLARTPDGYRKVPQVGSVVIQDDVEIGANTTIDRGSRRDTVIGKGTKIDNQVQIGHNVVMGCHCVIAGCVGISGSVTMGDYVTLGGHVGLRDGITLGSGSSVAGKSGVGEDVPAGATYAGLPATDARRYLAERMAIGRLMRKKGGASNS</sequence>
<evidence type="ECO:0000256" key="1">
    <source>
        <dbReference type="ARBA" id="ARBA00022516"/>
    </source>
</evidence>
<dbReference type="GO" id="GO:0103118">
    <property type="term" value="F:UDP-3-O-[(3R)-3-hydroxyacyl]-glucosamine N-acyltransferase activity"/>
    <property type="evidence" value="ECO:0007669"/>
    <property type="project" value="UniProtKB-EC"/>
</dbReference>
<evidence type="ECO:0000256" key="5">
    <source>
        <dbReference type="ARBA" id="ARBA00023098"/>
    </source>
</evidence>
<keyword evidence="2 7" id="KW-0441">Lipid A biosynthesis</keyword>
<keyword evidence="6 7" id="KW-0012">Acyltransferase</keyword>
<dbReference type="Pfam" id="PF00132">
    <property type="entry name" value="Hexapep"/>
    <property type="match status" value="1"/>
</dbReference>
<evidence type="ECO:0000313" key="10">
    <source>
        <dbReference type="Proteomes" id="UP000609531"/>
    </source>
</evidence>
<keyword evidence="10" id="KW-1185">Reference proteome</keyword>
<dbReference type="GO" id="GO:0009245">
    <property type="term" value="P:lipid A biosynthetic process"/>
    <property type="evidence" value="ECO:0007669"/>
    <property type="project" value="UniProtKB-UniRule"/>
</dbReference>
<dbReference type="NCBIfam" id="NF002060">
    <property type="entry name" value="PRK00892.1"/>
    <property type="match status" value="1"/>
</dbReference>
<evidence type="ECO:0000256" key="4">
    <source>
        <dbReference type="ARBA" id="ARBA00022737"/>
    </source>
</evidence>
<dbReference type="Proteomes" id="UP000609531">
    <property type="component" value="Unassembled WGS sequence"/>
</dbReference>
<comment type="pathway">
    <text evidence="7">Bacterial outer membrane biogenesis; LPS lipid A biosynthesis.</text>
</comment>
<keyword evidence="5 7" id="KW-0443">Lipid metabolism</keyword>
<dbReference type="GO" id="GO:0016020">
    <property type="term" value="C:membrane"/>
    <property type="evidence" value="ECO:0007669"/>
    <property type="project" value="GOC"/>
</dbReference>
<dbReference type="InterPro" id="IPR007691">
    <property type="entry name" value="LpxD"/>
</dbReference>
<dbReference type="EC" id="2.3.1.191" evidence="7"/>
<dbReference type="Gene3D" id="2.160.10.10">
    <property type="entry name" value="Hexapeptide repeat proteins"/>
    <property type="match status" value="1"/>
</dbReference>
<dbReference type="InterPro" id="IPR001451">
    <property type="entry name" value="Hexapep"/>
</dbReference>
<dbReference type="PANTHER" id="PTHR43378:SF2">
    <property type="entry name" value="UDP-3-O-ACYLGLUCOSAMINE N-ACYLTRANSFERASE 1, MITOCHONDRIAL-RELATED"/>
    <property type="match status" value="1"/>
</dbReference>
<dbReference type="NCBIfam" id="TIGR01853">
    <property type="entry name" value="lipid_A_lpxD"/>
    <property type="match status" value="1"/>
</dbReference>
<keyword evidence="1 7" id="KW-0444">Lipid biosynthesis</keyword>
<comment type="catalytic activity">
    <reaction evidence="7">
        <text>a UDP-3-O-[(3R)-3-hydroxyacyl]-alpha-D-glucosamine + a (3R)-hydroxyacyl-[ACP] = a UDP-2-N,3-O-bis[(3R)-3-hydroxyacyl]-alpha-D-glucosamine + holo-[ACP] + H(+)</text>
        <dbReference type="Rhea" id="RHEA:53836"/>
        <dbReference type="Rhea" id="RHEA-COMP:9685"/>
        <dbReference type="Rhea" id="RHEA-COMP:9945"/>
        <dbReference type="ChEBI" id="CHEBI:15378"/>
        <dbReference type="ChEBI" id="CHEBI:64479"/>
        <dbReference type="ChEBI" id="CHEBI:78827"/>
        <dbReference type="ChEBI" id="CHEBI:137740"/>
        <dbReference type="ChEBI" id="CHEBI:137748"/>
        <dbReference type="EC" id="2.3.1.191"/>
    </reaction>
</comment>
<evidence type="ECO:0000256" key="3">
    <source>
        <dbReference type="ARBA" id="ARBA00022679"/>
    </source>
</evidence>
<dbReference type="PROSITE" id="PS00101">
    <property type="entry name" value="HEXAPEP_TRANSFERASES"/>
    <property type="match status" value="1"/>
</dbReference>
<comment type="similarity">
    <text evidence="7">Belongs to the transferase hexapeptide repeat family. LpxD subfamily.</text>
</comment>
<dbReference type="InterPro" id="IPR018357">
    <property type="entry name" value="Hexapep_transf_CS"/>
</dbReference>
<protein>
    <recommendedName>
        <fullName evidence="7">UDP-3-O-acylglucosamine N-acyltransferase</fullName>
        <ecNumber evidence="7">2.3.1.191</ecNumber>
    </recommendedName>
</protein>
<keyword evidence="3 7" id="KW-0808">Transferase</keyword>
<evidence type="ECO:0000313" key="9">
    <source>
        <dbReference type="EMBL" id="MBJ3775546.1"/>
    </source>
</evidence>
<comment type="caution">
    <text evidence="9">The sequence shown here is derived from an EMBL/GenBank/DDBJ whole genome shotgun (WGS) entry which is preliminary data.</text>
</comment>